<feature type="region of interest" description="Disordered" evidence="1">
    <location>
        <begin position="218"/>
        <end position="315"/>
    </location>
</feature>
<dbReference type="RefSeq" id="WP_201428838.1">
    <property type="nucleotide sequence ID" value="NZ_JAEQMG010000181.1"/>
</dbReference>
<protein>
    <submittedName>
        <fullName evidence="3">DUF4428 domain-containing protein</fullName>
    </submittedName>
</protein>
<dbReference type="InterPro" id="IPR027872">
    <property type="entry name" value="DUF4428"/>
</dbReference>
<accession>A0A935C493</accession>
<evidence type="ECO:0000256" key="1">
    <source>
        <dbReference type="SAM" id="MobiDB-lite"/>
    </source>
</evidence>
<dbReference type="Pfam" id="PF14471">
    <property type="entry name" value="DUF4428"/>
    <property type="match status" value="1"/>
</dbReference>
<dbReference type="AlphaFoldDB" id="A0A935C493"/>
<evidence type="ECO:0000259" key="2">
    <source>
        <dbReference type="Pfam" id="PF14471"/>
    </source>
</evidence>
<name>A0A935C493_9FIRM</name>
<keyword evidence="4" id="KW-1185">Reference proteome</keyword>
<organism evidence="3 4">
    <name type="scientific">Ruminococcus difficilis</name>
    <dbReference type="NCBI Taxonomy" id="2763069"/>
    <lineage>
        <taxon>Bacteria</taxon>
        <taxon>Bacillati</taxon>
        <taxon>Bacillota</taxon>
        <taxon>Clostridia</taxon>
        <taxon>Eubacteriales</taxon>
        <taxon>Oscillospiraceae</taxon>
        <taxon>Ruminococcus</taxon>
    </lineage>
</organism>
<gene>
    <name evidence="3" type="ORF">JKK62_16190</name>
</gene>
<sequence length="350" mass="40183">MGLFEKKYCDICGEKIGLLGNRKLEDGNICSKCAGKLSPFFKGRKKSTLADIRDQLAYREQNRERLNSFNPNVTFGRNTKVYVDQGAGCFVVSRKNNFREENADIIEFGQVTAANYNVEEHRREIYRKDSEGRSVSYNPPRYEYTYEFTITINVNSPYFSEIEFELTDTRPDSRYTDAYRRFEQEANELINAVRGMQGGFNQGMGAGFAAQQGYGQPQYQQQGYGQQPQYQQQGYGQPQYQQGYGQPQYQQQGYGQPQYQQQGYGQPQYQQQGYGQQPQYQQQGYGQQPQYQQQGYGQQPQYQQQGYGQQPQYQQQGYGQQPQQAGEWICPACGCANTGKFCTSCGTPKN</sequence>
<evidence type="ECO:0000313" key="4">
    <source>
        <dbReference type="Proteomes" id="UP000633365"/>
    </source>
</evidence>
<feature type="domain" description="DUF4428" evidence="2">
    <location>
        <begin position="9"/>
        <end position="55"/>
    </location>
</feature>
<dbReference type="EMBL" id="JAEQMG010000181">
    <property type="protein sequence ID" value="MBK6090164.1"/>
    <property type="molecule type" value="Genomic_DNA"/>
</dbReference>
<reference evidence="3" key="1">
    <citation type="submission" date="2021-01" db="EMBL/GenBank/DDBJ databases">
        <title>Genome public.</title>
        <authorList>
            <person name="Liu C."/>
            <person name="Sun Q."/>
        </authorList>
    </citation>
    <scope>NUCLEOTIDE SEQUENCE</scope>
    <source>
        <strain evidence="3">M6</strain>
    </source>
</reference>
<proteinExistence type="predicted"/>
<comment type="caution">
    <text evidence="3">The sequence shown here is derived from an EMBL/GenBank/DDBJ whole genome shotgun (WGS) entry which is preliminary data.</text>
</comment>
<dbReference type="Proteomes" id="UP000633365">
    <property type="component" value="Unassembled WGS sequence"/>
</dbReference>
<evidence type="ECO:0000313" key="3">
    <source>
        <dbReference type="EMBL" id="MBK6090164.1"/>
    </source>
</evidence>